<sequence length="234" mass="23811">MIAALAACDREAARTDAMLSIDGRTIAMSGGAGGASKACFSCHGLDGMGDGVSVPRLAGLDAGYLQKQMEDYASGIRPDKVMGPVAKPLDDRARRAVAAYYASLPVAAGPVSSVPPPVLWTQGDPERGLAPCAACHGAQAQGVGAGQPALAGQPAAYTRDQLDRWKRATRRNDPRGVMTTIAGKLTEDEAAALAAWSERQPASPAPASGAASASAVEAAAAGSAASREGRRRDR</sequence>
<dbReference type="InterPro" id="IPR036909">
    <property type="entry name" value="Cyt_c-like_dom_sf"/>
</dbReference>
<gene>
    <name evidence="9" type="ORF">DDF67_21120</name>
</gene>
<evidence type="ECO:0000313" key="9">
    <source>
        <dbReference type="EMBL" id="PVM83438.1"/>
    </source>
</evidence>
<dbReference type="PROSITE" id="PS51007">
    <property type="entry name" value="CYTC"/>
    <property type="match status" value="2"/>
</dbReference>
<evidence type="ECO:0000256" key="4">
    <source>
        <dbReference type="ARBA" id="ARBA00022982"/>
    </source>
</evidence>
<protein>
    <submittedName>
        <fullName evidence="9">Cytochrome C</fullName>
    </submittedName>
</protein>
<dbReference type="PANTHER" id="PTHR33751">
    <property type="entry name" value="CBB3-TYPE CYTOCHROME C OXIDASE SUBUNIT FIXP"/>
    <property type="match status" value="1"/>
</dbReference>
<dbReference type="Proteomes" id="UP000245073">
    <property type="component" value="Unassembled WGS sequence"/>
</dbReference>
<dbReference type="GO" id="GO:0020037">
    <property type="term" value="F:heme binding"/>
    <property type="evidence" value="ECO:0007669"/>
    <property type="project" value="InterPro"/>
</dbReference>
<evidence type="ECO:0000256" key="2">
    <source>
        <dbReference type="ARBA" id="ARBA00022617"/>
    </source>
</evidence>
<keyword evidence="4" id="KW-0249">Electron transport</keyword>
<feature type="region of interest" description="Disordered" evidence="7">
    <location>
        <begin position="194"/>
        <end position="234"/>
    </location>
</feature>
<keyword evidence="2 6" id="KW-0349">Heme</keyword>
<evidence type="ECO:0000256" key="7">
    <source>
        <dbReference type="SAM" id="MobiDB-lite"/>
    </source>
</evidence>
<dbReference type="GO" id="GO:0009055">
    <property type="term" value="F:electron transfer activity"/>
    <property type="evidence" value="ECO:0007669"/>
    <property type="project" value="InterPro"/>
</dbReference>
<proteinExistence type="predicted"/>
<keyword evidence="3 6" id="KW-0479">Metal-binding</keyword>
<feature type="compositionally biased region" description="Low complexity" evidence="7">
    <location>
        <begin position="201"/>
        <end position="226"/>
    </location>
</feature>
<evidence type="ECO:0000259" key="8">
    <source>
        <dbReference type="PROSITE" id="PS51007"/>
    </source>
</evidence>
<reference evidence="9 10" key="1">
    <citation type="submission" date="2018-04" db="EMBL/GenBank/DDBJ databases">
        <title>The genome sequence of Caulobacter sp. 744.</title>
        <authorList>
            <person name="Gao J."/>
            <person name="Sun J."/>
        </authorList>
    </citation>
    <scope>NUCLEOTIDE SEQUENCE [LARGE SCALE GENOMIC DNA]</scope>
    <source>
        <strain evidence="9 10">774</strain>
    </source>
</reference>
<dbReference type="InterPro" id="IPR009056">
    <property type="entry name" value="Cyt_c-like_dom"/>
</dbReference>
<dbReference type="GO" id="GO:0046872">
    <property type="term" value="F:metal ion binding"/>
    <property type="evidence" value="ECO:0007669"/>
    <property type="project" value="UniProtKB-KW"/>
</dbReference>
<organism evidence="9 10">
    <name type="scientific">Caulobacter endophyticus</name>
    <dbReference type="NCBI Taxonomy" id="2172652"/>
    <lineage>
        <taxon>Bacteria</taxon>
        <taxon>Pseudomonadati</taxon>
        <taxon>Pseudomonadota</taxon>
        <taxon>Alphaproteobacteria</taxon>
        <taxon>Caulobacterales</taxon>
        <taxon>Caulobacteraceae</taxon>
        <taxon>Caulobacter</taxon>
    </lineage>
</organism>
<evidence type="ECO:0000256" key="1">
    <source>
        <dbReference type="ARBA" id="ARBA00022448"/>
    </source>
</evidence>
<dbReference type="InterPro" id="IPR050597">
    <property type="entry name" value="Cytochrome_c_Oxidase_Subunit"/>
</dbReference>
<keyword evidence="5 6" id="KW-0408">Iron</keyword>
<accession>A0A2T9JID4</accession>
<evidence type="ECO:0000256" key="3">
    <source>
        <dbReference type="ARBA" id="ARBA00022723"/>
    </source>
</evidence>
<dbReference type="Gene3D" id="1.10.760.10">
    <property type="entry name" value="Cytochrome c-like domain"/>
    <property type="match status" value="2"/>
</dbReference>
<evidence type="ECO:0000313" key="10">
    <source>
        <dbReference type="Proteomes" id="UP000245073"/>
    </source>
</evidence>
<dbReference type="EMBL" id="QDKQ01000069">
    <property type="protein sequence ID" value="PVM83438.1"/>
    <property type="molecule type" value="Genomic_DNA"/>
</dbReference>
<name>A0A2T9JID4_9CAUL</name>
<dbReference type="Pfam" id="PF00034">
    <property type="entry name" value="Cytochrom_C"/>
    <property type="match status" value="2"/>
</dbReference>
<feature type="domain" description="Cytochrome c" evidence="8">
    <location>
        <begin position="104"/>
        <end position="201"/>
    </location>
</feature>
<evidence type="ECO:0000256" key="6">
    <source>
        <dbReference type="PROSITE-ProRule" id="PRU00433"/>
    </source>
</evidence>
<dbReference type="SUPFAM" id="SSF46626">
    <property type="entry name" value="Cytochrome c"/>
    <property type="match status" value="2"/>
</dbReference>
<feature type="domain" description="Cytochrome c" evidence="8">
    <location>
        <begin position="18"/>
        <end position="105"/>
    </location>
</feature>
<comment type="caution">
    <text evidence="9">The sequence shown here is derived from an EMBL/GenBank/DDBJ whole genome shotgun (WGS) entry which is preliminary data.</text>
</comment>
<dbReference type="AlphaFoldDB" id="A0A2T9JID4"/>
<dbReference type="PANTHER" id="PTHR33751:SF9">
    <property type="entry name" value="CYTOCHROME C4"/>
    <property type="match status" value="1"/>
</dbReference>
<evidence type="ECO:0000256" key="5">
    <source>
        <dbReference type="ARBA" id="ARBA00023004"/>
    </source>
</evidence>
<keyword evidence="1" id="KW-0813">Transport</keyword>
<keyword evidence="10" id="KW-1185">Reference proteome</keyword>